<proteinExistence type="predicted"/>
<gene>
    <name evidence="2" type="ORF">ACJDT4_19445</name>
</gene>
<dbReference type="InterPro" id="IPR012454">
    <property type="entry name" value="DUF1659"/>
</dbReference>
<dbReference type="Pfam" id="PF07872">
    <property type="entry name" value="DUF1659"/>
    <property type="match status" value="1"/>
</dbReference>
<evidence type="ECO:0000313" key="3">
    <source>
        <dbReference type="Proteomes" id="UP001623592"/>
    </source>
</evidence>
<evidence type="ECO:0000313" key="2">
    <source>
        <dbReference type="EMBL" id="MFL0252592.1"/>
    </source>
</evidence>
<reference evidence="2 3" key="1">
    <citation type="submission" date="2024-11" db="EMBL/GenBank/DDBJ databases">
        <authorList>
            <person name="Heng Y.C."/>
            <person name="Lim A.C.H."/>
            <person name="Lee J.K.Y."/>
            <person name="Kittelmann S."/>
        </authorList>
    </citation>
    <scope>NUCLEOTIDE SEQUENCE [LARGE SCALE GENOMIC DNA]</scope>
    <source>
        <strain evidence="2 3">WILCCON 0114</strain>
    </source>
</reference>
<dbReference type="Proteomes" id="UP001623592">
    <property type="component" value="Unassembled WGS sequence"/>
</dbReference>
<comment type="caution">
    <text evidence="2">The sequence shown here is derived from an EMBL/GenBank/DDBJ whole genome shotgun (WGS) entry which is preliminary data.</text>
</comment>
<feature type="domain" description="DUF1659" evidence="1">
    <location>
        <begin position="2"/>
        <end position="73"/>
    </location>
</feature>
<name>A0ABW8TL74_9CLOT</name>
<sequence>MAANATKFQTAIQLVYSLGKGADGKDKEKAVKFSNVDVSASDDDIYSVGNVLASLMSVTVTGIEKIDHSKIVNQ</sequence>
<keyword evidence="3" id="KW-1185">Reference proteome</keyword>
<dbReference type="RefSeq" id="WP_406789246.1">
    <property type="nucleotide sequence ID" value="NZ_JBJIAA010000018.1"/>
</dbReference>
<accession>A0ABW8TL74</accession>
<dbReference type="EMBL" id="JBJIAA010000018">
    <property type="protein sequence ID" value="MFL0252592.1"/>
    <property type="molecule type" value="Genomic_DNA"/>
</dbReference>
<evidence type="ECO:0000259" key="1">
    <source>
        <dbReference type="Pfam" id="PF07872"/>
    </source>
</evidence>
<organism evidence="2 3">
    <name type="scientific">Clostridium neuense</name>
    <dbReference type="NCBI Taxonomy" id="1728934"/>
    <lineage>
        <taxon>Bacteria</taxon>
        <taxon>Bacillati</taxon>
        <taxon>Bacillota</taxon>
        <taxon>Clostridia</taxon>
        <taxon>Eubacteriales</taxon>
        <taxon>Clostridiaceae</taxon>
        <taxon>Clostridium</taxon>
    </lineage>
</organism>
<protein>
    <submittedName>
        <fullName evidence="2">DUF1659 domain-containing protein</fullName>
    </submittedName>
</protein>